<sequence length="433" mass="49048">MKRFATVSEDELSKKKQNLVPTSTQKATASSAATFREYLNEKGREVNFEQYDKNSLDATLSSFYLEARTKKGEMYKKTTLEGIRYGLNRHLKGPPYNRKFDLLSDPAFSQSNESFKIAMQEIKAAGKASITHHSPLTDYDREKLYTSIHLNPDTPVGLYNKVQYDIRYYFCRRGNENIHTMTKDTFAVKMDANTRRKYVFQNIDELTKNHRQDDAEGFSGFMPETGTIGCPVQSFERYLSKLHPDCNRLWCYPKASFHTDDECWYNNQPVGMNTLQKFLPRLSLKCQLSETYTNHSIRATGATVLHQNQHTPAEIMAITGHKSVSSLAVYQRTSSTQKMIMGTTLAEHVAGTSTAVVPFKPSGSNTLHVSADAQSGRSHYPKGEDFTEDELINIFSDENEFNDPGADLATLLPSNIPFTNCQIKSLTINIINK</sequence>
<dbReference type="EMBL" id="JBAMIC010000003">
    <property type="protein sequence ID" value="KAK7109024.1"/>
    <property type="molecule type" value="Genomic_DNA"/>
</dbReference>
<dbReference type="AlphaFoldDB" id="A0AAN9GIE8"/>
<dbReference type="SUPFAM" id="SSF56349">
    <property type="entry name" value="DNA breaking-rejoining enzymes"/>
    <property type="match status" value="1"/>
</dbReference>
<reference evidence="6 7" key="1">
    <citation type="submission" date="2024-02" db="EMBL/GenBank/DDBJ databases">
        <title>Chromosome-scale genome assembly of the rough periwinkle Littorina saxatilis.</title>
        <authorList>
            <person name="De Jode A."/>
            <person name="Faria R."/>
            <person name="Formenti G."/>
            <person name="Sims Y."/>
            <person name="Smith T.P."/>
            <person name="Tracey A."/>
            <person name="Wood J.M.D."/>
            <person name="Zagrodzka Z.B."/>
            <person name="Johannesson K."/>
            <person name="Butlin R.K."/>
            <person name="Leder E.H."/>
        </authorList>
    </citation>
    <scope>NUCLEOTIDE SEQUENCE [LARGE SCALE GENOMIC DNA]</scope>
    <source>
        <strain evidence="6">Snail1</strain>
        <tissue evidence="6">Muscle</tissue>
    </source>
</reference>
<organism evidence="6 7">
    <name type="scientific">Littorina saxatilis</name>
    <dbReference type="NCBI Taxonomy" id="31220"/>
    <lineage>
        <taxon>Eukaryota</taxon>
        <taxon>Metazoa</taxon>
        <taxon>Spiralia</taxon>
        <taxon>Lophotrochozoa</taxon>
        <taxon>Mollusca</taxon>
        <taxon>Gastropoda</taxon>
        <taxon>Caenogastropoda</taxon>
        <taxon>Littorinimorpha</taxon>
        <taxon>Littorinoidea</taxon>
        <taxon>Littorinidae</taxon>
        <taxon>Littorina</taxon>
    </lineage>
</organism>
<evidence type="ECO:0000256" key="4">
    <source>
        <dbReference type="ARBA" id="ARBA00023172"/>
    </source>
</evidence>
<dbReference type="Gene3D" id="1.10.443.10">
    <property type="entry name" value="Intergrase catalytic core"/>
    <property type="match status" value="1"/>
</dbReference>
<dbReference type="PANTHER" id="PTHR21446">
    <property type="entry name" value="DUF3504 DOMAIN-CONTAINING PROTEIN"/>
    <property type="match status" value="1"/>
</dbReference>
<evidence type="ECO:0000256" key="1">
    <source>
        <dbReference type="ARBA" id="ARBA00022499"/>
    </source>
</evidence>
<dbReference type="GO" id="GO:0006310">
    <property type="term" value="P:DNA recombination"/>
    <property type="evidence" value="ECO:0007669"/>
    <property type="project" value="UniProtKB-KW"/>
</dbReference>
<dbReference type="GO" id="GO:0015074">
    <property type="term" value="P:DNA integration"/>
    <property type="evidence" value="ECO:0007669"/>
    <property type="project" value="InterPro"/>
</dbReference>
<name>A0AAN9GIE8_9CAEN</name>
<dbReference type="Pfam" id="PF12012">
    <property type="entry name" value="DUF3504"/>
    <property type="match status" value="1"/>
</dbReference>
<keyword evidence="3" id="KW-0832">Ubl conjugation</keyword>
<evidence type="ECO:0000313" key="6">
    <source>
        <dbReference type="EMBL" id="KAK7109024.1"/>
    </source>
</evidence>
<evidence type="ECO:0000256" key="2">
    <source>
        <dbReference type="ARBA" id="ARBA00022553"/>
    </source>
</evidence>
<keyword evidence="7" id="KW-1185">Reference proteome</keyword>
<dbReference type="GO" id="GO:0003677">
    <property type="term" value="F:DNA binding"/>
    <property type="evidence" value="ECO:0007669"/>
    <property type="project" value="InterPro"/>
</dbReference>
<evidence type="ECO:0000259" key="5">
    <source>
        <dbReference type="Pfam" id="PF12012"/>
    </source>
</evidence>
<feature type="domain" description="ZMYM2-like/QRICH1 C-terminal" evidence="5">
    <location>
        <begin position="140"/>
        <end position="282"/>
    </location>
</feature>
<keyword evidence="4" id="KW-0233">DNA recombination</keyword>
<comment type="caution">
    <text evidence="6">The sequence shown here is derived from an EMBL/GenBank/DDBJ whole genome shotgun (WGS) entry which is preliminary data.</text>
</comment>
<protein>
    <recommendedName>
        <fullName evidence="5">ZMYM2-like/QRICH1 C-terminal domain-containing protein</fullName>
    </recommendedName>
</protein>
<proteinExistence type="predicted"/>
<dbReference type="InterPro" id="IPR011010">
    <property type="entry name" value="DNA_brk_join_enz"/>
</dbReference>
<keyword evidence="1" id="KW-1017">Isopeptide bond</keyword>
<evidence type="ECO:0000256" key="3">
    <source>
        <dbReference type="ARBA" id="ARBA00022843"/>
    </source>
</evidence>
<accession>A0AAN9GIE8</accession>
<dbReference type="PANTHER" id="PTHR21446:SF6">
    <property type="entry name" value="MITOCHONDRIAL ANTIVIRAL-SIGNALING PROTEIN"/>
    <property type="match status" value="1"/>
</dbReference>
<dbReference type="Proteomes" id="UP001374579">
    <property type="component" value="Unassembled WGS sequence"/>
</dbReference>
<gene>
    <name evidence="6" type="ORF">V1264_013141</name>
</gene>
<keyword evidence="2" id="KW-0597">Phosphoprotein</keyword>
<dbReference type="InterPro" id="IPR021893">
    <property type="entry name" value="ZMYM2-like_C"/>
</dbReference>
<evidence type="ECO:0000313" key="7">
    <source>
        <dbReference type="Proteomes" id="UP001374579"/>
    </source>
</evidence>
<dbReference type="InterPro" id="IPR013762">
    <property type="entry name" value="Integrase-like_cat_sf"/>
</dbReference>
<dbReference type="InterPro" id="IPR052787">
    <property type="entry name" value="MAVS"/>
</dbReference>